<proteinExistence type="predicted"/>
<evidence type="ECO:0000313" key="2">
    <source>
        <dbReference type="Proteomes" id="UP000215086"/>
    </source>
</evidence>
<keyword evidence="2" id="KW-1185">Reference proteome</keyword>
<dbReference type="EMBL" id="CP018477">
    <property type="protein sequence ID" value="ASV74727.1"/>
    <property type="molecule type" value="Genomic_DNA"/>
</dbReference>
<gene>
    <name evidence="1" type="ORF">THTE_2125</name>
</gene>
<sequence length="50" mass="5500">MTGTSHREVFWRDTLVVPGDAKRGIPASEADLTSRSLRKMLYSGTPIVPV</sequence>
<organism evidence="1 2">
    <name type="scientific">Thermogutta terrifontis</name>
    <dbReference type="NCBI Taxonomy" id="1331910"/>
    <lineage>
        <taxon>Bacteria</taxon>
        <taxon>Pseudomonadati</taxon>
        <taxon>Planctomycetota</taxon>
        <taxon>Planctomycetia</taxon>
        <taxon>Pirellulales</taxon>
        <taxon>Thermoguttaceae</taxon>
        <taxon>Thermogutta</taxon>
    </lineage>
</organism>
<dbReference type="AlphaFoldDB" id="A0A286RFK3"/>
<name>A0A286RFK3_9BACT</name>
<dbReference type="KEGG" id="ttf:THTE_2125"/>
<evidence type="ECO:0000313" key="1">
    <source>
        <dbReference type="EMBL" id="ASV74727.1"/>
    </source>
</evidence>
<protein>
    <submittedName>
        <fullName evidence="1">Uncharacterized protein</fullName>
    </submittedName>
</protein>
<reference evidence="1 2" key="1">
    <citation type="journal article" name="Front. Microbiol.">
        <title>Sugar Metabolism of the First Thermophilic Planctomycete Thermogutta terrifontis: Comparative Genomic and Transcriptomic Approaches.</title>
        <authorList>
            <person name="Elcheninov A.G."/>
            <person name="Menzel P."/>
            <person name="Gudbergsdottir S.R."/>
            <person name="Slesarev A.I."/>
            <person name="Kadnikov V.V."/>
            <person name="Krogh A."/>
            <person name="Bonch-Osmolovskaya E.A."/>
            <person name="Peng X."/>
            <person name="Kublanov I.V."/>
        </authorList>
    </citation>
    <scope>NUCLEOTIDE SEQUENCE [LARGE SCALE GENOMIC DNA]</scope>
    <source>
        <strain evidence="1 2">R1</strain>
    </source>
</reference>
<dbReference type="Proteomes" id="UP000215086">
    <property type="component" value="Chromosome"/>
</dbReference>
<accession>A0A286RFK3</accession>